<comment type="similarity">
    <text evidence="7">Belongs to the SMC family.</text>
</comment>
<keyword evidence="3 7" id="KW-0547">Nucleotide-binding</keyword>
<feature type="domain" description="SMC hinge" evidence="9">
    <location>
        <begin position="546"/>
        <end position="658"/>
    </location>
</feature>
<sequence length="1244" mass="136112">MRLNRIEINGFKSFPDRADLAFDLGVTAIVGPNGCGKSNVVDAITWVLGEQSAKSLRGERMEDVIFAGSDARKPTHTAEVKLKMSGVISRVGLEDHPQRKTVAQELEESVETLTEDIVIARDVEVSRRLYRSGESEYLIDGHVVRLRDVQDLLMDAGLGVKGYAVIEQGKIGQILAAKPTERRQLIEEAAGVTKYKTRRRQAELKLEAAQQNLTRVDDIIFELEKQRGSLKRQAAKARRYRTLREELRQWEKLLFGQKYQALQSAMASAMDRLEKARTNEAGLAGRVAEVEAALERLRIELVEADAAANAARQAAHAKELESGRRQQQLEFDLQQVQAIGIALVGMQEEIARLQERIGPAQEELESRRASSRQADTERDEAAARVKDEDVAVQRAAAEIAALEQAVEKARGELYAGMTQVNTLRNAIERAIEARDRIAQELGRLEVESDDLRVEQEAALTERERASGALREAQAALEQVRGARAASEAALGTARIEREWRERELRTREREVSGLQARLKSLEELDAARAEYGEGARLLLASNESGIAHFGSVADALEVDGDYETAVAACLGEVVQHVVVPDMGTVQAGLAFVRERDAGRVGFLVADDVMPLEAAAPPVAGVRPLLDVVRVNGQAGPHVRAVLRDAWLAESPAQARQAARQVSGPVVTMQGDVFRGAKLVSGGGKADARQILHTKAEIKSLREQIQQAHHDIERHAGDLSAADAVIAGITSEIAALTADQVAHEKSIVSFELQVNRASDERDRVVRRMELIDNERRRAQEERATLESREAEARRSIEDLEVEQQSLSDELADAQRRLLDGRERQASVGRRAAEARATHAALVERASALAQDARRLEDASADLTQRINARQAEVDGSVARRVSLQSSIEALRAAIDDDLAALDELKRRVIEADQRVGEVQGAFGEHENGARDARRGLDEVRSLATSLEIARATAESDLGHLAESCREALDQSLEEVAAAMAEMLANEQGLPSAASVAAAERAGADEEGAEGGTPGEAETVVDADAALDAPPVLSAEQAIIRLKARIASLGAVNMMAIEQFDELEQRHTFLTVQRKDLIDAIASTGEAIARIDKTTRERFAEAFAAVNANFEEMFTTLFGGGRAGLVMLDQADVLESGIDIVAQPPGKRLQNVQLLSGGEKALTAMALMFGIFKYRPSPFCLLDEIDAPLDDANIGRFVEMLRSMQDHTQFVLITHHRKTMEIADRLYGVTMEEPGVSKVLRLDLTH</sequence>
<dbReference type="STRING" id="1855912.LuPra_04814"/>
<reference evidence="11" key="2">
    <citation type="submission" date="2016-04" db="EMBL/GenBank/DDBJ databases">
        <title>First Complete Genome Sequence of a Subdivision 6 Acidobacterium.</title>
        <authorList>
            <person name="Huang S."/>
            <person name="Vieira S."/>
            <person name="Bunk B."/>
            <person name="Riedel T."/>
            <person name="Sproeer C."/>
            <person name="Overmann J."/>
        </authorList>
    </citation>
    <scope>NUCLEOTIDE SEQUENCE [LARGE SCALE GENOMIC DNA]</scope>
    <source>
        <strain evidence="11">DSM 100886 HEG_-6_39</strain>
    </source>
</reference>
<comment type="domain">
    <text evidence="7">Contains large globular domains required for ATP hydrolysis at each terminus and a third globular domain forming a flexible hinge near the middle of the molecule. These domains are separated by coiled-coil structures.</text>
</comment>
<keyword evidence="5 7" id="KW-0175">Coiled coil</keyword>
<dbReference type="SUPFAM" id="SSF57997">
    <property type="entry name" value="Tropomyosin"/>
    <property type="match status" value="1"/>
</dbReference>
<evidence type="ECO:0000259" key="9">
    <source>
        <dbReference type="SMART" id="SM00968"/>
    </source>
</evidence>
<feature type="coiled-coil region" evidence="7">
    <location>
        <begin position="259"/>
        <end position="314"/>
    </location>
</feature>
<dbReference type="InterPro" id="IPR036277">
    <property type="entry name" value="SMC_hinge_sf"/>
</dbReference>
<dbReference type="GO" id="GO:0005694">
    <property type="term" value="C:chromosome"/>
    <property type="evidence" value="ECO:0007669"/>
    <property type="project" value="InterPro"/>
</dbReference>
<evidence type="ECO:0000256" key="4">
    <source>
        <dbReference type="ARBA" id="ARBA00022840"/>
    </source>
</evidence>
<dbReference type="Gene3D" id="1.20.1060.20">
    <property type="match status" value="1"/>
</dbReference>
<proteinExistence type="inferred from homology"/>
<dbReference type="FunFam" id="3.40.50.300:FF:000901">
    <property type="entry name" value="Chromosome partition protein Smc"/>
    <property type="match status" value="1"/>
</dbReference>
<dbReference type="InterPro" id="IPR011890">
    <property type="entry name" value="SMC_prok"/>
</dbReference>
<comment type="subcellular location">
    <subcellularLocation>
        <location evidence="1 7">Cytoplasm</location>
    </subcellularLocation>
</comment>
<dbReference type="OrthoDB" id="9808768at2"/>
<dbReference type="Pfam" id="PF02463">
    <property type="entry name" value="SMC_N"/>
    <property type="match status" value="1"/>
</dbReference>
<feature type="coiled-coil region" evidence="7">
    <location>
        <begin position="192"/>
        <end position="226"/>
    </location>
</feature>
<dbReference type="GO" id="GO:0007059">
    <property type="term" value="P:chromosome segregation"/>
    <property type="evidence" value="ECO:0007669"/>
    <property type="project" value="UniProtKB-UniRule"/>
</dbReference>
<feature type="region of interest" description="Disordered" evidence="8">
    <location>
        <begin position="993"/>
        <end position="1014"/>
    </location>
</feature>
<dbReference type="Pfam" id="PF06470">
    <property type="entry name" value="SMC_hinge"/>
    <property type="match status" value="1"/>
</dbReference>
<dbReference type="GO" id="GO:0016887">
    <property type="term" value="F:ATP hydrolysis activity"/>
    <property type="evidence" value="ECO:0007669"/>
    <property type="project" value="InterPro"/>
</dbReference>
<name>A0A143PTS0_LUTPR</name>
<dbReference type="GO" id="GO:0007062">
    <property type="term" value="P:sister chromatid cohesion"/>
    <property type="evidence" value="ECO:0007669"/>
    <property type="project" value="InterPro"/>
</dbReference>
<dbReference type="CDD" id="cd03278">
    <property type="entry name" value="ABC_SMC_barmotin"/>
    <property type="match status" value="1"/>
</dbReference>
<keyword evidence="2 7" id="KW-0963">Cytoplasm</keyword>
<dbReference type="PATRIC" id="fig|1813736.3.peg.5071"/>
<evidence type="ECO:0000256" key="8">
    <source>
        <dbReference type="SAM" id="MobiDB-lite"/>
    </source>
</evidence>
<dbReference type="InterPro" id="IPR003395">
    <property type="entry name" value="RecF/RecN/SMC_N"/>
</dbReference>
<reference evidence="10 11" key="1">
    <citation type="journal article" date="2016" name="Genome Announc.">
        <title>First Complete Genome Sequence of a Subdivision 6 Acidobacterium Strain.</title>
        <authorList>
            <person name="Huang S."/>
            <person name="Vieira S."/>
            <person name="Bunk B."/>
            <person name="Riedel T."/>
            <person name="Sproer C."/>
            <person name="Overmann J."/>
        </authorList>
    </citation>
    <scope>NUCLEOTIDE SEQUENCE [LARGE SCALE GENOMIC DNA]</scope>
    <source>
        <strain evidence="11">DSM 100886 HEG_-6_39</strain>
    </source>
</reference>
<feature type="coiled-coil region" evidence="7">
    <location>
        <begin position="844"/>
        <end position="920"/>
    </location>
</feature>
<dbReference type="KEGG" id="abac:LuPra_04814"/>
<evidence type="ECO:0000256" key="5">
    <source>
        <dbReference type="ARBA" id="ARBA00023054"/>
    </source>
</evidence>
<feature type="compositionally biased region" description="Basic and acidic residues" evidence="8">
    <location>
        <begin position="364"/>
        <end position="385"/>
    </location>
</feature>
<feature type="region of interest" description="Disordered" evidence="8">
    <location>
        <begin position="361"/>
        <end position="385"/>
    </location>
</feature>
<organism evidence="10 11">
    <name type="scientific">Luteitalea pratensis</name>
    <dbReference type="NCBI Taxonomy" id="1855912"/>
    <lineage>
        <taxon>Bacteria</taxon>
        <taxon>Pseudomonadati</taxon>
        <taxon>Acidobacteriota</taxon>
        <taxon>Vicinamibacteria</taxon>
        <taxon>Vicinamibacterales</taxon>
        <taxon>Vicinamibacteraceae</taxon>
        <taxon>Luteitalea</taxon>
    </lineage>
</organism>
<dbReference type="Gene3D" id="1.10.287.1490">
    <property type="match status" value="2"/>
</dbReference>
<dbReference type="AlphaFoldDB" id="A0A143PTS0"/>
<protein>
    <recommendedName>
        <fullName evidence="7">Chromosome partition protein Smc</fullName>
    </recommendedName>
</protein>
<dbReference type="InterPro" id="IPR027417">
    <property type="entry name" value="P-loop_NTPase"/>
</dbReference>
<dbReference type="Gene3D" id="3.40.50.300">
    <property type="entry name" value="P-loop containing nucleotide triphosphate hydrolases"/>
    <property type="match status" value="2"/>
</dbReference>
<dbReference type="SUPFAM" id="SSF75553">
    <property type="entry name" value="Smc hinge domain"/>
    <property type="match status" value="1"/>
</dbReference>
<keyword evidence="11" id="KW-1185">Reference proteome</keyword>
<dbReference type="GO" id="GO:0003677">
    <property type="term" value="F:DNA binding"/>
    <property type="evidence" value="ECO:0007669"/>
    <property type="project" value="UniProtKB-UniRule"/>
</dbReference>
<dbReference type="GO" id="GO:0030261">
    <property type="term" value="P:chromosome condensation"/>
    <property type="evidence" value="ECO:0007669"/>
    <property type="project" value="InterPro"/>
</dbReference>
<evidence type="ECO:0000256" key="2">
    <source>
        <dbReference type="ARBA" id="ARBA00022490"/>
    </source>
</evidence>
<dbReference type="SMART" id="SM00968">
    <property type="entry name" value="SMC_hinge"/>
    <property type="match status" value="1"/>
</dbReference>
<feature type="binding site" evidence="7">
    <location>
        <begin position="32"/>
        <end position="39"/>
    </location>
    <ligand>
        <name>ATP</name>
        <dbReference type="ChEBI" id="CHEBI:30616"/>
    </ligand>
</feature>
<comment type="subunit">
    <text evidence="7">Homodimer.</text>
</comment>
<evidence type="ECO:0000256" key="1">
    <source>
        <dbReference type="ARBA" id="ARBA00004496"/>
    </source>
</evidence>
<feature type="coiled-coil region" evidence="7">
    <location>
        <begin position="690"/>
        <end position="717"/>
    </location>
</feature>
<dbReference type="SUPFAM" id="SSF52540">
    <property type="entry name" value="P-loop containing nucleoside triphosphate hydrolases"/>
    <property type="match status" value="1"/>
</dbReference>
<dbReference type="PANTHER" id="PTHR43977">
    <property type="entry name" value="STRUCTURAL MAINTENANCE OF CHROMOSOMES PROTEIN 3"/>
    <property type="match status" value="1"/>
</dbReference>
<dbReference type="InterPro" id="IPR010935">
    <property type="entry name" value="SMC_hinge"/>
</dbReference>
<dbReference type="Proteomes" id="UP000076079">
    <property type="component" value="Chromosome"/>
</dbReference>
<evidence type="ECO:0000256" key="3">
    <source>
        <dbReference type="ARBA" id="ARBA00022741"/>
    </source>
</evidence>
<dbReference type="GO" id="GO:0005524">
    <property type="term" value="F:ATP binding"/>
    <property type="evidence" value="ECO:0007669"/>
    <property type="project" value="UniProtKB-UniRule"/>
</dbReference>
<evidence type="ECO:0000256" key="6">
    <source>
        <dbReference type="ARBA" id="ARBA00023125"/>
    </source>
</evidence>
<keyword evidence="6 7" id="KW-0238">DNA-binding</keyword>
<comment type="function">
    <text evidence="7">Required for chromosome condensation and partitioning.</text>
</comment>
<dbReference type="RefSeq" id="WP_110173103.1">
    <property type="nucleotide sequence ID" value="NZ_CP015136.1"/>
</dbReference>
<feature type="coiled-coil region" evidence="7">
    <location>
        <begin position="760"/>
        <end position="815"/>
    </location>
</feature>
<dbReference type="GO" id="GO:0006260">
    <property type="term" value="P:DNA replication"/>
    <property type="evidence" value="ECO:0007669"/>
    <property type="project" value="UniProtKB-UniRule"/>
</dbReference>
<accession>A0A143PTS0</accession>
<dbReference type="PIRSF" id="PIRSF005719">
    <property type="entry name" value="SMC"/>
    <property type="match status" value="1"/>
</dbReference>
<keyword evidence="4 7" id="KW-0067">ATP-binding</keyword>
<dbReference type="InterPro" id="IPR024704">
    <property type="entry name" value="SMC"/>
</dbReference>
<evidence type="ECO:0000313" key="11">
    <source>
        <dbReference type="Proteomes" id="UP000076079"/>
    </source>
</evidence>
<evidence type="ECO:0000256" key="7">
    <source>
        <dbReference type="HAMAP-Rule" id="MF_01894"/>
    </source>
</evidence>
<gene>
    <name evidence="7 10" type="primary">smc</name>
    <name evidence="10" type="ORF">LuPra_04814</name>
</gene>
<dbReference type="EMBL" id="CP015136">
    <property type="protein sequence ID" value="AMY11563.1"/>
    <property type="molecule type" value="Genomic_DNA"/>
</dbReference>
<dbReference type="GO" id="GO:0005737">
    <property type="term" value="C:cytoplasm"/>
    <property type="evidence" value="ECO:0007669"/>
    <property type="project" value="UniProtKB-SubCell"/>
</dbReference>
<evidence type="ECO:0000313" key="10">
    <source>
        <dbReference type="EMBL" id="AMY11563.1"/>
    </source>
</evidence>
<dbReference type="HAMAP" id="MF_01894">
    <property type="entry name" value="Smc_prok"/>
    <property type="match status" value="1"/>
</dbReference>
<dbReference type="NCBIfam" id="TIGR02168">
    <property type="entry name" value="SMC_prok_B"/>
    <property type="match status" value="1"/>
</dbReference>